<evidence type="ECO:0000259" key="1">
    <source>
        <dbReference type="PROSITE" id="PS51192"/>
    </source>
</evidence>
<dbReference type="Pfam" id="PF00271">
    <property type="entry name" value="Helicase_C"/>
    <property type="match status" value="1"/>
</dbReference>
<keyword evidence="3" id="KW-0378">Hydrolase</keyword>
<dbReference type="GO" id="GO:0004386">
    <property type="term" value="F:helicase activity"/>
    <property type="evidence" value="ECO:0007669"/>
    <property type="project" value="UniProtKB-KW"/>
</dbReference>
<feature type="domain" description="Helicase C-terminal" evidence="2">
    <location>
        <begin position="354"/>
        <end position="522"/>
    </location>
</feature>
<dbReference type="CDD" id="cd18032">
    <property type="entry name" value="DEXHc_RE_I_III_res"/>
    <property type="match status" value="1"/>
</dbReference>
<sequence length="556" mass="62117">MTNFLDSRTLLANGPRGLTHALERALWHLGFADVRLVDGRDDGGADLLAVRNGQQWVVQSKWTSRGTVDRAGIDDCERAKTRYEADKCVLATNGTLSRSAESRQKVLDEVGIKIDVWNGKTLATIGERMSTDVPSRLRPRKYQERAIARLREDLARRQRALLVLATGLGKTVVGGEIIRQHLDEHPNDRVLVVAHMRELVEQLERSLWRHLPKTVPTQVLTSERKPVTFDGVTCTTVDSALGLVTNGYKPNLIMVDETHHVGAAGMYQMLLEACDGALQFGVTATPWRGDKFDIEEHFGAASFTMGIEEGMREGHLVKVDYQLFVDNLDWDFVAAASKQGHTIRELNSKLFLPQRDEIIIDHLREAWRGVHEPRGIVFCQTIEHAERMAELLAASDPVWARAAALHSGVPKQHRQILLNSFRLGRVPILTTVDVFNEGVDVPDVNIIAFLRVTHSRRIFVQQLGRGLRLRDGKESLLALDFVSDIRRVAAALRLRRSLDVGDTETLSLPLARGNKIEFTDASAGSLLDQWIRDAADLETSADEVRLQFPDVSASVN</sequence>
<dbReference type="InterPro" id="IPR007560">
    <property type="entry name" value="Restrct_endonuc_IV_Mrr"/>
</dbReference>
<keyword evidence="4" id="KW-1185">Reference proteome</keyword>
<proteinExistence type="predicted"/>
<evidence type="ECO:0000313" key="3">
    <source>
        <dbReference type="EMBL" id="MFC3893194.1"/>
    </source>
</evidence>
<protein>
    <submittedName>
        <fullName evidence="3">DEAD/DEAH box helicase family protein</fullName>
    </submittedName>
</protein>
<dbReference type="PROSITE" id="PS51194">
    <property type="entry name" value="HELICASE_CTER"/>
    <property type="match status" value="1"/>
</dbReference>
<keyword evidence="3" id="KW-0067">ATP-binding</keyword>
<feature type="domain" description="Helicase ATP-binding" evidence="1">
    <location>
        <begin position="151"/>
        <end position="304"/>
    </location>
</feature>
<dbReference type="SMART" id="SM00490">
    <property type="entry name" value="HELICc"/>
    <property type="match status" value="1"/>
</dbReference>
<dbReference type="SMART" id="SM00487">
    <property type="entry name" value="DEXDc"/>
    <property type="match status" value="1"/>
</dbReference>
<dbReference type="CDD" id="cd18799">
    <property type="entry name" value="SF2_C_EcoAI-like"/>
    <property type="match status" value="1"/>
</dbReference>
<dbReference type="InterPro" id="IPR001650">
    <property type="entry name" value="Helicase_C-like"/>
</dbReference>
<dbReference type="SUPFAM" id="SSF52980">
    <property type="entry name" value="Restriction endonuclease-like"/>
    <property type="match status" value="1"/>
</dbReference>
<evidence type="ECO:0000313" key="4">
    <source>
        <dbReference type="Proteomes" id="UP001595690"/>
    </source>
</evidence>
<dbReference type="Pfam" id="PF04471">
    <property type="entry name" value="Mrr_cat"/>
    <property type="match status" value="1"/>
</dbReference>
<gene>
    <name evidence="3" type="ORF">ACFOWZ_17100</name>
</gene>
<keyword evidence="3" id="KW-0347">Helicase</keyword>
<dbReference type="InterPro" id="IPR011335">
    <property type="entry name" value="Restrct_endonuc-II-like"/>
</dbReference>
<dbReference type="Proteomes" id="UP001595690">
    <property type="component" value="Unassembled WGS sequence"/>
</dbReference>
<dbReference type="InterPro" id="IPR050742">
    <property type="entry name" value="Helicase_Restrict-Modif_Enz"/>
</dbReference>
<organism evidence="3 4">
    <name type="scientific">Lentzea rhizosphaerae</name>
    <dbReference type="NCBI Taxonomy" id="2041025"/>
    <lineage>
        <taxon>Bacteria</taxon>
        <taxon>Bacillati</taxon>
        <taxon>Actinomycetota</taxon>
        <taxon>Actinomycetes</taxon>
        <taxon>Pseudonocardiales</taxon>
        <taxon>Pseudonocardiaceae</taxon>
        <taxon>Lentzea</taxon>
    </lineage>
</organism>
<name>A0ABV8BUA2_9PSEU</name>
<dbReference type="InterPro" id="IPR006935">
    <property type="entry name" value="Helicase/UvrB_N"/>
</dbReference>
<keyword evidence="3" id="KW-0547">Nucleotide-binding</keyword>
<dbReference type="Gene3D" id="3.40.50.300">
    <property type="entry name" value="P-loop containing nucleotide triphosphate hydrolases"/>
    <property type="match status" value="2"/>
</dbReference>
<evidence type="ECO:0000259" key="2">
    <source>
        <dbReference type="PROSITE" id="PS51194"/>
    </source>
</evidence>
<reference evidence="4" key="1">
    <citation type="journal article" date="2019" name="Int. J. Syst. Evol. Microbiol.">
        <title>The Global Catalogue of Microorganisms (GCM) 10K type strain sequencing project: providing services to taxonomists for standard genome sequencing and annotation.</title>
        <authorList>
            <consortium name="The Broad Institute Genomics Platform"/>
            <consortium name="The Broad Institute Genome Sequencing Center for Infectious Disease"/>
            <person name="Wu L."/>
            <person name="Ma J."/>
        </authorList>
    </citation>
    <scope>NUCLEOTIDE SEQUENCE [LARGE SCALE GENOMIC DNA]</scope>
    <source>
        <strain evidence="4">CGMCC 4.7405</strain>
    </source>
</reference>
<dbReference type="InterPro" id="IPR014001">
    <property type="entry name" value="Helicase_ATP-bd"/>
</dbReference>
<accession>A0ABV8BUA2</accession>
<dbReference type="RefSeq" id="WP_382373553.1">
    <property type="nucleotide sequence ID" value="NZ_JBHRZI010000015.1"/>
</dbReference>
<dbReference type="Pfam" id="PF04851">
    <property type="entry name" value="ResIII"/>
    <property type="match status" value="1"/>
</dbReference>
<dbReference type="EMBL" id="JBHRZI010000015">
    <property type="protein sequence ID" value="MFC3893194.1"/>
    <property type="molecule type" value="Genomic_DNA"/>
</dbReference>
<dbReference type="InterPro" id="IPR027417">
    <property type="entry name" value="P-loop_NTPase"/>
</dbReference>
<dbReference type="SUPFAM" id="SSF52540">
    <property type="entry name" value="P-loop containing nucleoside triphosphate hydrolases"/>
    <property type="match status" value="1"/>
</dbReference>
<dbReference type="PROSITE" id="PS51192">
    <property type="entry name" value="HELICASE_ATP_BIND_1"/>
    <property type="match status" value="1"/>
</dbReference>
<comment type="caution">
    <text evidence="3">The sequence shown here is derived from an EMBL/GenBank/DDBJ whole genome shotgun (WGS) entry which is preliminary data.</text>
</comment>
<dbReference type="PANTHER" id="PTHR47396">
    <property type="entry name" value="TYPE I RESTRICTION ENZYME ECOKI R PROTEIN"/>
    <property type="match status" value="1"/>
</dbReference>
<dbReference type="PANTHER" id="PTHR47396:SF1">
    <property type="entry name" value="ATP-DEPENDENT HELICASE IRC3-RELATED"/>
    <property type="match status" value="1"/>
</dbReference>